<dbReference type="EMBL" id="AZGZ01000032">
    <property type="protein sequence ID" value="KZZ87604.1"/>
    <property type="molecule type" value="Genomic_DNA"/>
</dbReference>
<keyword evidence="2" id="KW-1185">Reference proteome</keyword>
<evidence type="ECO:0000313" key="2">
    <source>
        <dbReference type="Proteomes" id="UP000242877"/>
    </source>
</evidence>
<comment type="caution">
    <text evidence="1">The sequence shown here is derived from an EMBL/GenBank/DDBJ whole genome shotgun (WGS) entry which is preliminary data.</text>
</comment>
<gene>
    <name evidence="1" type="ORF">AAP_05515</name>
</gene>
<reference evidence="1 2" key="1">
    <citation type="journal article" date="2016" name="Genome Biol. Evol.">
        <title>Divergent and convergent evolution of fungal pathogenicity.</title>
        <authorList>
            <person name="Shang Y."/>
            <person name="Xiao G."/>
            <person name="Zheng P."/>
            <person name="Cen K."/>
            <person name="Zhan S."/>
            <person name="Wang C."/>
        </authorList>
    </citation>
    <scope>NUCLEOTIDE SEQUENCE [LARGE SCALE GENOMIC DNA]</scope>
    <source>
        <strain evidence="1 2">ARSEF 7405</strain>
    </source>
</reference>
<proteinExistence type="predicted"/>
<evidence type="ECO:0000313" key="1">
    <source>
        <dbReference type="EMBL" id="KZZ87604.1"/>
    </source>
</evidence>
<sequence>MSTGSISETMPTHVQINCVDESYSCTVERTEIEEFAPYLASRIEPAYGNNMPTVYVDHGSIAVQNVGWWLTHAVCELCFEEYNCPTKDAETFANSFSKTKEIATAAVEFGMAEFLRHLEWDLERVLDFIVDQGLFYSFVARCWSEVHSPNIEIWARNTIVYAAAKHHSTLILDEDYYNLPLTLRTEVSFYLRPNQAMMVRWHGPGVYEAN</sequence>
<protein>
    <submittedName>
        <fullName evidence="1">Uncharacterized protein</fullName>
    </submittedName>
</protein>
<dbReference type="AlphaFoldDB" id="A0A167VJ47"/>
<name>A0A167VJ47_9EURO</name>
<dbReference type="VEuPathDB" id="FungiDB:AAP_05515"/>
<accession>A0A167VJ47</accession>
<dbReference type="Proteomes" id="UP000242877">
    <property type="component" value="Unassembled WGS sequence"/>
</dbReference>
<organism evidence="1 2">
    <name type="scientific">Ascosphaera apis ARSEF 7405</name>
    <dbReference type="NCBI Taxonomy" id="392613"/>
    <lineage>
        <taxon>Eukaryota</taxon>
        <taxon>Fungi</taxon>
        <taxon>Dikarya</taxon>
        <taxon>Ascomycota</taxon>
        <taxon>Pezizomycotina</taxon>
        <taxon>Eurotiomycetes</taxon>
        <taxon>Eurotiomycetidae</taxon>
        <taxon>Onygenales</taxon>
        <taxon>Ascosphaeraceae</taxon>
        <taxon>Ascosphaera</taxon>
    </lineage>
</organism>